<dbReference type="REBASE" id="298105">
    <property type="entry name" value="M.Mcl10199AORF541P"/>
</dbReference>
<dbReference type="NCBIfam" id="TIGR00675">
    <property type="entry name" value="dcm"/>
    <property type="match status" value="1"/>
</dbReference>
<evidence type="ECO:0000313" key="3">
    <source>
        <dbReference type="EMBL" id="AWX42584.1"/>
    </source>
</evidence>
<dbReference type="AlphaFoldDB" id="A0A2Z4LLN6"/>
<name>A0A2Z4LLN6_9BACT</name>
<dbReference type="Gene3D" id="3.90.120.10">
    <property type="entry name" value="DNA Methylase, subunit A, domain 2"/>
    <property type="match status" value="1"/>
</dbReference>
<keyword evidence="1" id="KW-0949">S-adenosyl-L-methionine</keyword>
<dbReference type="GO" id="GO:0008168">
    <property type="term" value="F:methyltransferase activity"/>
    <property type="evidence" value="ECO:0007669"/>
    <property type="project" value="UniProtKB-KW"/>
</dbReference>
<dbReference type="PRINTS" id="PR00105">
    <property type="entry name" value="C5METTRFRASE"/>
</dbReference>
<gene>
    <name evidence="3" type="ORF">DK849_00595</name>
</gene>
<sequence length="395" mass="45924">MKKIKLFEFFSGIGSQYKAFKNIAKKHNIHVESVGCCEWYIDAIIGYMAIHYGLLKPEEHFSHNEMVELLKPYGFSKDSKQPISNNYFKRCKNLASIFPYLYAFVNKDYFQKKYPNNIAPDNSVDIRFVKQLDYEIDVMTYSFPCQDLSQQGKQRGLGKQTRSGLLFEVERILKHSKIKPKVLILENVKTLTSQKFIKQFNEWIDTLDMLGYHTSFKVLNSADFGSAQNRERIFAVSIRKDIFNNAFNFDNLISLNHKKLKNIIKSTNYGIDASNLLSEFSRTKFYITKSNINKSRLINYSKFNSETYIYLNTNLGPTLTASGANSRLKFYFPKLNKLRYINSEEAFLYLGFTNKDFNSINKTKLISDTKMIFLAGNSISIEVLESLFSEVIKWI</sequence>
<dbReference type="PROSITE" id="PS51679">
    <property type="entry name" value="SAM_MT_C5"/>
    <property type="match status" value="1"/>
</dbReference>
<dbReference type="InterPro" id="IPR050750">
    <property type="entry name" value="C5-MTase"/>
</dbReference>
<dbReference type="RefSeq" id="WP_084271864.1">
    <property type="nucleotide sequence ID" value="NZ_CP030103.1"/>
</dbReference>
<dbReference type="REBASE" id="257160">
    <property type="entry name" value="M.Mcl10199ORF595P"/>
</dbReference>
<keyword evidence="1 3" id="KW-0489">Methyltransferase</keyword>
<dbReference type="Gene3D" id="3.40.50.150">
    <property type="entry name" value="Vaccinia Virus protein VP39"/>
    <property type="match status" value="1"/>
</dbReference>
<dbReference type="EMBL" id="CP030103">
    <property type="protein sequence ID" value="AWX42584.1"/>
    <property type="molecule type" value="Genomic_DNA"/>
</dbReference>
<keyword evidence="4" id="KW-1185">Reference proteome</keyword>
<evidence type="ECO:0000313" key="4">
    <source>
        <dbReference type="Proteomes" id="UP000249865"/>
    </source>
</evidence>
<dbReference type="PANTHER" id="PTHR46098:SF1">
    <property type="entry name" value="TRNA (CYTOSINE(38)-C(5))-METHYLTRANSFERASE"/>
    <property type="match status" value="1"/>
</dbReference>
<dbReference type="InterPro" id="IPR001525">
    <property type="entry name" value="C5_MeTfrase"/>
</dbReference>
<comment type="similarity">
    <text evidence="1 2">Belongs to the class I-like SAM-binding methyltransferase superfamily. C5-methyltransferase family.</text>
</comment>
<reference evidence="4" key="1">
    <citation type="submission" date="2018-06" db="EMBL/GenBank/DDBJ databases">
        <title>Complete genome sequences of Mycoplasma anatis, M. anseris and M. cloacale type strains.</title>
        <authorList>
            <person name="Grozner D."/>
            <person name="Forro B."/>
            <person name="Sulyok K.M."/>
            <person name="Marton S."/>
            <person name="Kreizinger Z."/>
            <person name="Banyai K."/>
            <person name="Gyuranecz M."/>
        </authorList>
    </citation>
    <scope>NUCLEOTIDE SEQUENCE [LARGE SCALE GENOMIC DNA]</scope>
    <source>
        <strain evidence="4">NCTC 10199</strain>
    </source>
</reference>
<dbReference type="GO" id="GO:0032259">
    <property type="term" value="P:methylation"/>
    <property type="evidence" value="ECO:0007669"/>
    <property type="project" value="UniProtKB-KW"/>
</dbReference>
<dbReference type="KEGG" id="mclo:DK849_00595"/>
<proteinExistence type="inferred from homology"/>
<dbReference type="PANTHER" id="PTHR46098">
    <property type="entry name" value="TRNA (CYTOSINE(38)-C(5))-METHYLTRANSFERASE"/>
    <property type="match status" value="1"/>
</dbReference>
<accession>A0A2Z4LLN6</accession>
<dbReference type="OrthoDB" id="9813719at2"/>
<dbReference type="Pfam" id="PF00145">
    <property type="entry name" value="DNA_methylase"/>
    <property type="match status" value="1"/>
</dbReference>
<evidence type="ECO:0000256" key="1">
    <source>
        <dbReference type="PROSITE-ProRule" id="PRU01016"/>
    </source>
</evidence>
<evidence type="ECO:0000256" key="2">
    <source>
        <dbReference type="RuleBase" id="RU000416"/>
    </source>
</evidence>
<dbReference type="SUPFAM" id="SSF53335">
    <property type="entry name" value="S-adenosyl-L-methionine-dependent methyltransferases"/>
    <property type="match status" value="1"/>
</dbReference>
<keyword evidence="1 3" id="KW-0808">Transferase</keyword>
<dbReference type="Proteomes" id="UP000249865">
    <property type="component" value="Chromosome"/>
</dbReference>
<protein>
    <submittedName>
        <fullName evidence="3">DNA (Cytosine-5-)-methyltransferase</fullName>
    </submittedName>
</protein>
<dbReference type="InterPro" id="IPR029063">
    <property type="entry name" value="SAM-dependent_MTases_sf"/>
</dbReference>
<feature type="active site" evidence="1">
    <location>
        <position position="145"/>
    </location>
</feature>
<dbReference type="NCBIfam" id="NF045953">
    <property type="entry name" value="DCM_methyl_Nterm"/>
    <property type="match status" value="1"/>
</dbReference>
<organism evidence="3 4">
    <name type="scientific">Metamycoplasma cloacale</name>
    <dbReference type="NCBI Taxonomy" id="92401"/>
    <lineage>
        <taxon>Bacteria</taxon>
        <taxon>Bacillati</taxon>
        <taxon>Mycoplasmatota</taxon>
        <taxon>Mycoplasmoidales</taxon>
        <taxon>Metamycoplasmataceae</taxon>
        <taxon>Metamycoplasma</taxon>
    </lineage>
</organism>